<dbReference type="Pfam" id="PF05275">
    <property type="entry name" value="CopB"/>
    <property type="match status" value="1"/>
</dbReference>
<accession>A0A9D2UTD0</accession>
<gene>
    <name evidence="2" type="ORF">K8V79_08705</name>
</gene>
<dbReference type="EMBL" id="DYWX01000093">
    <property type="protein sequence ID" value="HJF28304.1"/>
    <property type="molecule type" value="Genomic_DNA"/>
</dbReference>
<keyword evidence="1" id="KW-0732">Signal</keyword>
<dbReference type="GO" id="GO:0005507">
    <property type="term" value="F:copper ion binding"/>
    <property type="evidence" value="ECO:0007669"/>
    <property type="project" value="InterPro"/>
</dbReference>
<dbReference type="GO" id="GO:0006878">
    <property type="term" value="P:intracellular copper ion homeostasis"/>
    <property type="evidence" value="ECO:0007669"/>
    <property type="project" value="InterPro"/>
</dbReference>
<proteinExistence type="predicted"/>
<reference evidence="2" key="1">
    <citation type="journal article" date="2021" name="PeerJ">
        <title>Extensive microbial diversity within the chicken gut microbiome revealed by metagenomics and culture.</title>
        <authorList>
            <person name="Gilroy R."/>
            <person name="Ravi A."/>
            <person name="Getino M."/>
            <person name="Pursley I."/>
            <person name="Horton D.L."/>
            <person name="Alikhan N.F."/>
            <person name="Baker D."/>
            <person name="Gharbi K."/>
            <person name="Hall N."/>
            <person name="Watson M."/>
            <person name="Adriaenssens E.M."/>
            <person name="Foster-Nyarko E."/>
            <person name="Jarju S."/>
            <person name="Secka A."/>
            <person name="Antonio M."/>
            <person name="Oren A."/>
            <person name="Chaudhuri R.R."/>
            <person name="La Ragione R."/>
            <person name="Hildebrand F."/>
            <person name="Pallen M.J."/>
        </authorList>
    </citation>
    <scope>NUCLEOTIDE SEQUENCE</scope>
    <source>
        <strain evidence="2">CHK135-1449</strain>
    </source>
</reference>
<evidence type="ECO:0000313" key="3">
    <source>
        <dbReference type="Proteomes" id="UP000787156"/>
    </source>
</evidence>
<feature type="signal peptide" evidence="1">
    <location>
        <begin position="1"/>
        <end position="25"/>
    </location>
</feature>
<dbReference type="InterPro" id="IPR036709">
    <property type="entry name" value="Autotransporte_beta_dom_sf"/>
</dbReference>
<protein>
    <submittedName>
        <fullName evidence="2">Copper resistance protein B</fullName>
    </submittedName>
</protein>
<evidence type="ECO:0000313" key="2">
    <source>
        <dbReference type="EMBL" id="HJF28304.1"/>
    </source>
</evidence>
<dbReference type="GO" id="GO:0009279">
    <property type="term" value="C:cell outer membrane"/>
    <property type="evidence" value="ECO:0007669"/>
    <property type="project" value="InterPro"/>
</dbReference>
<comment type="caution">
    <text evidence="2">The sequence shown here is derived from an EMBL/GenBank/DDBJ whole genome shotgun (WGS) entry which is preliminary data.</text>
</comment>
<reference evidence="2" key="2">
    <citation type="submission" date="2021-09" db="EMBL/GenBank/DDBJ databases">
        <authorList>
            <person name="Gilroy R."/>
        </authorList>
    </citation>
    <scope>NUCLEOTIDE SEQUENCE</scope>
    <source>
        <strain evidence="2">CHK135-1449</strain>
    </source>
</reference>
<feature type="chain" id="PRO_5038778235" evidence="1">
    <location>
        <begin position="26"/>
        <end position="284"/>
    </location>
</feature>
<name>A0A9D2UTD0_ACILW</name>
<evidence type="ECO:0000256" key="1">
    <source>
        <dbReference type="SAM" id="SignalP"/>
    </source>
</evidence>
<dbReference type="SUPFAM" id="SSF103515">
    <property type="entry name" value="Autotransporter"/>
    <property type="match status" value="1"/>
</dbReference>
<sequence>MHITNLLLRSMLSTALSLASFATMAANEPHHHGQTAHAPLVTLPQQPERQPAINASDSTHDHRQEHGGQIYSRLVLDQKWQLNSDGDGALKSDNELRIGTDENKLVLKLHADKAESAQAEYDIKTLYSRNISDFWDAQAGVRYRQENLAAPSTGQQVERLDAVFGLHGLAPYFFETEAYLYIGEDDFVGLSLETTRDLLLSQKLIIQPYAELDVVLQDQARNAKKTGLSHAVLGLETRYEINKKVMPYVDIAYQYAKGDDKTACQESTDSEQGWWYGAGLRMIF</sequence>
<dbReference type="AlphaFoldDB" id="A0A9D2UTD0"/>
<organism evidence="2 3">
    <name type="scientific">Acinetobacter lwoffii</name>
    <dbReference type="NCBI Taxonomy" id="28090"/>
    <lineage>
        <taxon>Bacteria</taxon>
        <taxon>Pseudomonadati</taxon>
        <taxon>Pseudomonadota</taxon>
        <taxon>Gammaproteobacteria</taxon>
        <taxon>Moraxellales</taxon>
        <taxon>Moraxellaceae</taxon>
        <taxon>Acinetobacter</taxon>
    </lineage>
</organism>
<dbReference type="Proteomes" id="UP000787156">
    <property type="component" value="Unassembled WGS sequence"/>
</dbReference>
<dbReference type="InterPro" id="IPR007939">
    <property type="entry name" value="Cu-R_B_prcur"/>
</dbReference>